<dbReference type="SMART" id="SM00995">
    <property type="entry name" value="AD"/>
    <property type="match status" value="1"/>
</dbReference>
<dbReference type="InterPro" id="IPR019181">
    <property type="entry name" value="LSM12_ABD"/>
</dbReference>
<sequence>MADAAKRNSVAGNKAQVATPKSATPTPDTGIGFIEALETAIGARVSITTTAPTAQTYEGTLFTADPTLSLVAINTRPQHQGTQTGDYRILPFSRIDKFVVLSAPSNAGLASALPPIAPVDHKFLEQRERKRIEELKAEKQHKNKDVSAEGQAIYDALRRVNVPVRWHHTQIIAHEAVIIKEPYDVADCSAAAGKQDVLNRTKKVLEGERRKLRERQDSQRKNATPTGPRKGG</sequence>
<evidence type="ECO:0000313" key="4">
    <source>
        <dbReference type="Proteomes" id="UP000070133"/>
    </source>
</evidence>
<organism evidence="3 4">
    <name type="scientific">Pseudocercospora eumusae</name>
    <dbReference type="NCBI Taxonomy" id="321146"/>
    <lineage>
        <taxon>Eukaryota</taxon>
        <taxon>Fungi</taxon>
        <taxon>Dikarya</taxon>
        <taxon>Ascomycota</taxon>
        <taxon>Pezizomycotina</taxon>
        <taxon>Dothideomycetes</taxon>
        <taxon>Dothideomycetidae</taxon>
        <taxon>Mycosphaerellales</taxon>
        <taxon>Mycosphaerellaceae</taxon>
        <taxon>Pseudocercospora</taxon>
    </lineage>
</organism>
<feature type="region of interest" description="Disordered" evidence="1">
    <location>
        <begin position="1"/>
        <end position="29"/>
    </location>
</feature>
<proteinExistence type="predicted"/>
<dbReference type="Pfam" id="PF09793">
    <property type="entry name" value="AD"/>
    <property type="match status" value="1"/>
</dbReference>
<comment type="caution">
    <text evidence="3">The sequence shown here is derived from an EMBL/GenBank/DDBJ whole genome shotgun (WGS) entry which is preliminary data.</text>
</comment>
<dbReference type="EMBL" id="LFZN01000186">
    <property type="protein sequence ID" value="KXS96129.1"/>
    <property type="molecule type" value="Genomic_DNA"/>
</dbReference>
<evidence type="ECO:0000313" key="3">
    <source>
        <dbReference type="EMBL" id="KXS96129.1"/>
    </source>
</evidence>
<protein>
    <recommendedName>
        <fullName evidence="2">AD domain-containing protein</fullName>
    </recommendedName>
</protein>
<gene>
    <name evidence="3" type="ORF">AC578_7760</name>
</gene>
<keyword evidence="4" id="KW-1185">Reference proteome</keyword>
<feature type="region of interest" description="Disordered" evidence="1">
    <location>
        <begin position="197"/>
        <end position="232"/>
    </location>
</feature>
<feature type="compositionally biased region" description="Basic and acidic residues" evidence="1">
    <location>
        <begin position="197"/>
        <end position="220"/>
    </location>
</feature>
<accession>A0A139H169</accession>
<dbReference type="Proteomes" id="UP000070133">
    <property type="component" value="Unassembled WGS sequence"/>
</dbReference>
<dbReference type="InterPro" id="IPR039683">
    <property type="entry name" value="Lsm12-like"/>
</dbReference>
<dbReference type="AlphaFoldDB" id="A0A139H169"/>
<reference evidence="3 4" key="1">
    <citation type="submission" date="2015-07" db="EMBL/GenBank/DDBJ databases">
        <title>Comparative genomics of the Sigatoka disease complex on banana suggests a link between parallel evolutionary changes in Pseudocercospora fijiensis and Pseudocercospora eumusae and increased virulence on the banana host.</title>
        <authorList>
            <person name="Chang T.-C."/>
            <person name="Salvucci A."/>
            <person name="Crous P.W."/>
            <person name="Stergiopoulos I."/>
        </authorList>
    </citation>
    <scope>NUCLEOTIDE SEQUENCE [LARGE SCALE GENOMIC DNA]</scope>
    <source>
        <strain evidence="3 4">CBS 114824</strain>
    </source>
</reference>
<dbReference type="OrthoDB" id="1057137at2759"/>
<dbReference type="InterPro" id="IPR047574">
    <property type="entry name" value="AD"/>
</dbReference>
<name>A0A139H169_9PEZI</name>
<dbReference type="PROSITE" id="PS52001">
    <property type="entry name" value="AD"/>
    <property type="match status" value="1"/>
</dbReference>
<dbReference type="STRING" id="321146.A0A139H169"/>
<feature type="domain" description="AD" evidence="2">
    <location>
        <begin position="117"/>
        <end position="213"/>
    </location>
</feature>
<evidence type="ECO:0000256" key="1">
    <source>
        <dbReference type="SAM" id="MobiDB-lite"/>
    </source>
</evidence>
<dbReference type="PANTHER" id="PTHR13542">
    <property type="entry name" value="LSM12 HOMOLOG"/>
    <property type="match status" value="1"/>
</dbReference>
<evidence type="ECO:0000259" key="2">
    <source>
        <dbReference type="PROSITE" id="PS52001"/>
    </source>
</evidence>